<evidence type="ECO:0000313" key="3">
    <source>
        <dbReference type="Proteomes" id="UP000001593"/>
    </source>
</evidence>
<dbReference type="eggNOG" id="ENOG502S5XE">
    <property type="taxonomic scope" value="Eukaryota"/>
</dbReference>
<evidence type="ECO:0000259" key="1">
    <source>
        <dbReference type="Pfam" id="PF01636"/>
    </source>
</evidence>
<dbReference type="SUPFAM" id="SSF56112">
    <property type="entry name" value="Protein kinase-like (PK-like)"/>
    <property type="match status" value="1"/>
</dbReference>
<dbReference type="AlphaFoldDB" id="A7TB39"/>
<dbReference type="EMBL" id="DS474751">
    <property type="protein sequence ID" value="EDO26778.1"/>
    <property type="molecule type" value="Genomic_DNA"/>
</dbReference>
<feature type="domain" description="Aminoglycoside phosphotransferase" evidence="1">
    <location>
        <begin position="37"/>
        <end position="190"/>
    </location>
</feature>
<dbReference type="Proteomes" id="UP000001593">
    <property type="component" value="Unassembled WGS sequence"/>
</dbReference>
<dbReference type="PANTHER" id="PTHR21064:SF5">
    <property type="entry name" value="SLR1880 PROTEIN"/>
    <property type="match status" value="1"/>
</dbReference>
<organism evidence="2 3">
    <name type="scientific">Nematostella vectensis</name>
    <name type="common">Starlet sea anemone</name>
    <dbReference type="NCBI Taxonomy" id="45351"/>
    <lineage>
        <taxon>Eukaryota</taxon>
        <taxon>Metazoa</taxon>
        <taxon>Cnidaria</taxon>
        <taxon>Anthozoa</taxon>
        <taxon>Hexacorallia</taxon>
        <taxon>Actiniaria</taxon>
        <taxon>Edwardsiidae</taxon>
        <taxon>Nematostella</taxon>
    </lineage>
</organism>
<keyword evidence="3" id="KW-1185">Reference proteome</keyword>
<dbReference type="Gene3D" id="3.90.1200.10">
    <property type="match status" value="1"/>
</dbReference>
<dbReference type="HOGENOM" id="CLU_037718_0_0_1"/>
<reference evidence="2 3" key="1">
    <citation type="journal article" date="2007" name="Science">
        <title>Sea anemone genome reveals ancestral eumetazoan gene repertoire and genomic organization.</title>
        <authorList>
            <person name="Putnam N.H."/>
            <person name="Srivastava M."/>
            <person name="Hellsten U."/>
            <person name="Dirks B."/>
            <person name="Chapman J."/>
            <person name="Salamov A."/>
            <person name="Terry A."/>
            <person name="Shapiro H."/>
            <person name="Lindquist E."/>
            <person name="Kapitonov V.V."/>
            <person name="Jurka J."/>
            <person name="Genikhovich G."/>
            <person name="Grigoriev I.V."/>
            <person name="Lucas S.M."/>
            <person name="Steele R.E."/>
            <person name="Finnerty J.R."/>
            <person name="Technau U."/>
            <person name="Martindale M.Q."/>
            <person name="Rokhsar D.S."/>
        </authorList>
    </citation>
    <scope>NUCLEOTIDE SEQUENCE [LARGE SCALE GENOMIC DNA]</scope>
    <source>
        <strain evidence="3">CH2 X CH6</strain>
    </source>
</reference>
<gene>
    <name evidence="2" type="ORF">NEMVEDRAFT_v1g224733</name>
</gene>
<sequence length="281" mass="32564">MVVIANHLKQKNYPKGILFPISNLQDNYISYDTDGFPWRLIPFIPNSKTLSKIKNSNQAFLAAQTFSEFYAYTWDINPIAIEPSIPNFLDFQKRIDDYELALQNATINRREIAAKEIHFINKHIQLPNNFISLLKSGSLPTRIIHADPKLSNILFDTLERQTLAVIDLDTIMPGTILYDYGDMIRSYTNNYKEDHINAENIFNPSIFDAVTQGFLYHIKDKLTSTELENLTYAAQVVVYTQALRFLTDYLNNDVYYSIEYPNQNLNRTINQIHLLQELLAL</sequence>
<dbReference type="InterPro" id="IPR050249">
    <property type="entry name" value="Pseudomonas-type_ThrB"/>
</dbReference>
<dbReference type="InterPro" id="IPR011009">
    <property type="entry name" value="Kinase-like_dom_sf"/>
</dbReference>
<dbReference type="Pfam" id="PF01636">
    <property type="entry name" value="APH"/>
    <property type="match status" value="1"/>
</dbReference>
<evidence type="ECO:0000313" key="2">
    <source>
        <dbReference type="EMBL" id="EDO26778.1"/>
    </source>
</evidence>
<dbReference type="PANTHER" id="PTHR21064">
    <property type="entry name" value="AMINOGLYCOSIDE PHOSPHOTRANSFERASE DOMAIN-CONTAINING PROTEIN-RELATED"/>
    <property type="match status" value="1"/>
</dbReference>
<proteinExistence type="predicted"/>
<dbReference type="InParanoid" id="A7TB39"/>
<dbReference type="InterPro" id="IPR002575">
    <property type="entry name" value="Aminoglycoside_PTrfase"/>
</dbReference>
<name>A7TB39_NEMVE</name>
<accession>A7TB39</accession>
<protein>
    <recommendedName>
        <fullName evidence="1">Aminoglycoside phosphotransferase domain-containing protein</fullName>
    </recommendedName>
</protein>